<evidence type="ECO:0000313" key="3">
    <source>
        <dbReference type="Proteomes" id="UP000821853"/>
    </source>
</evidence>
<evidence type="ECO:0000313" key="2">
    <source>
        <dbReference type="EMBL" id="KAH9369915.1"/>
    </source>
</evidence>
<dbReference type="EMBL" id="JABSTR010000005">
    <property type="protein sequence ID" value="KAH9369915.1"/>
    <property type="molecule type" value="Genomic_DNA"/>
</dbReference>
<dbReference type="VEuPathDB" id="VectorBase:HLOH_047348"/>
<gene>
    <name evidence="2" type="ORF">HPB48_013920</name>
</gene>
<dbReference type="AlphaFoldDB" id="A0A9J6G4B5"/>
<accession>A0A9J6G4B5</accession>
<comment type="caution">
    <text evidence="2">The sequence shown here is derived from an EMBL/GenBank/DDBJ whole genome shotgun (WGS) entry which is preliminary data.</text>
</comment>
<sequence>MHPSRPPLTSSTSKVICSNSVSFKRTSAYFNFSTTSRYRCGCGELLGGHTLSAPPSLTSASGQTAPPETEEHWSISRHTDVSPTNFFGTIEFQATYHTRLLCSTVC</sequence>
<dbReference type="OrthoDB" id="301415at2759"/>
<evidence type="ECO:0000256" key="1">
    <source>
        <dbReference type="SAM" id="MobiDB-lite"/>
    </source>
</evidence>
<reference evidence="2 3" key="1">
    <citation type="journal article" date="2020" name="Cell">
        <title>Large-Scale Comparative Analyses of Tick Genomes Elucidate Their Genetic Diversity and Vector Capacities.</title>
        <authorList>
            <consortium name="Tick Genome and Microbiome Consortium (TIGMIC)"/>
            <person name="Jia N."/>
            <person name="Wang J."/>
            <person name="Shi W."/>
            <person name="Du L."/>
            <person name="Sun Y."/>
            <person name="Zhan W."/>
            <person name="Jiang J.F."/>
            <person name="Wang Q."/>
            <person name="Zhang B."/>
            <person name="Ji P."/>
            <person name="Bell-Sakyi L."/>
            <person name="Cui X.M."/>
            <person name="Yuan T.T."/>
            <person name="Jiang B.G."/>
            <person name="Yang W.F."/>
            <person name="Lam T.T."/>
            <person name="Chang Q.C."/>
            <person name="Ding S.J."/>
            <person name="Wang X.J."/>
            <person name="Zhu J.G."/>
            <person name="Ruan X.D."/>
            <person name="Zhao L."/>
            <person name="Wei J.T."/>
            <person name="Ye R.Z."/>
            <person name="Que T.C."/>
            <person name="Du C.H."/>
            <person name="Zhou Y.H."/>
            <person name="Cheng J.X."/>
            <person name="Dai P.F."/>
            <person name="Guo W.B."/>
            <person name="Han X.H."/>
            <person name="Huang E.J."/>
            <person name="Li L.F."/>
            <person name="Wei W."/>
            <person name="Gao Y.C."/>
            <person name="Liu J.Z."/>
            <person name="Shao H.Z."/>
            <person name="Wang X."/>
            <person name="Wang C.C."/>
            <person name="Yang T.C."/>
            <person name="Huo Q.B."/>
            <person name="Li W."/>
            <person name="Chen H.Y."/>
            <person name="Chen S.E."/>
            <person name="Zhou L.G."/>
            <person name="Ni X.B."/>
            <person name="Tian J.H."/>
            <person name="Sheng Y."/>
            <person name="Liu T."/>
            <person name="Pan Y.S."/>
            <person name="Xia L.Y."/>
            <person name="Li J."/>
            <person name="Zhao F."/>
            <person name="Cao W.C."/>
        </authorList>
    </citation>
    <scope>NUCLEOTIDE SEQUENCE [LARGE SCALE GENOMIC DNA]</scope>
    <source>
        <strain evidence="2">HaeL-2018</strain>
    </source>
</reference>
<dbReference type="Proteomes" id="UP000821853">
    <property type="component" value="Chromosome 3"/>
</dbReference>
<name>A0A9J6G4B5_HAELO</name>
<protein>
    <submittedName>
        <fullName evidence="2">Uncharacterized protein</fullName>
    </submittedName>
</protein>
<keyword evidence="3" id="KW-1185">Reference proteome</keyword>
<organism evidence="2 3">
    <name type="scientific">Haemaphysalis longicornis</name>
    <name type="common">Bush tick</name>
    <dbReference type="NCBI Taxonomy" id="44386"/>
    <lineage>
        <taxon>Eukaryota</taxon>
        <taxon>Metazoa</taxon>
        <taxon>Ecdysozoa</taxon>
        <taxon>Arthropoda</taxon>
        <taxon>Chelicerata</taxon>
        <taxon>Arachnida</taxon>
        <taxon>Acari</taxon>
        <taxon>Parasitiformes</taxon>
        <taxon>Ixodida</taxon>
        <taxon>Ixodoidea</taxon>
        <taxon>Ixodidae</taxon>
        <taxon>Haemaphysalinae</taxon>
        <taxon>Haemaphysalis</taxon>
    </lineage>
</organism>
<feature type="compositionally biased region" description="Polar residues" evidence="1">
    <location>
        <begin position="53"/>
        <end position="66"/>
    </location>
</feature>
<feature type="region of interest" description="Disordered" evidence="1">
    <location>
        <begin position="53"/>
        <end position="75"/>
    </location>
</feature>
<proteinExistence type="predicted"/>